<name>A0ABP0FQZ5_CLALP</name>
<dbReference type="Proteomes" id="UP001642483">
    <property type="component" value="Unassembled WGS sequence"/>
</dbReference>
<evidence type="ECO:0000313" key="2">
    <source>
        <dbReference type="Proteomes" id="UP001642483"/>
    </source>
</evidence>
<organism evidence="1 2">
    <name type="scientific">Clavelina lepadiformis</name>
    <name type="common">Light-bulb sea squirt</name>
    <name type="synonym">Ascidia lepadiformis</name>
    <dbReference type="NCBI Taxonomy" id="159417"/>
    <lineage>
        <taxon>Eukaryota</taxon>
        <taxon>Metazoa</taxon>
        <taxon>Chordata</taxon>
        <taxon>Tunicata</taxon>
        <taxon>Ascidiacea</taxon>
        <taxon>Aplousobranchia</taxon>
        <taxon>Clavelinidae</taxon>
        <taxon>Clavelina</taxon>
    </lineage>
</organism>
<accession>A0ABP0FQZ5</accession>
<protein>
    <submittedName>
        <fullName evidence="1">Uncharacterized protein</fullName>
    </submittedName>
</protein>
<keyword evidence="2" id="KW-1185">Reference proteome</keyword>
<comment type="caution">
    <text evidence="1">The sequence shown here is derived from an EMBL/GenBank/DDBJ whole genome shotgun (WGS) entry which is preliminary data.</text>
</comment>
<sequence length="90" mass="10769">MLYDVPERFAREATIKLVSYLKSEMATIINILCQRELTKLQLKARSLIKRAYLEAFEVNEFVRKYFRKNLDLTKKAALEQDYLTNYLPFK</sequence>
<evidence type="ECO:0000313" key="1">
    <source>
        <dbReference type="EMBL" id="CAK8681763.1"/>
    </source>
</evidence>
<dbReference type="EMBL" id="CAWYQH010000090">
    <property type="protein sequence ID" value="CAK8681763.1"/>
    <property type="molecule type" value="Genomic_DNA"/>
</dbReference>
<gene>
    <name evidence="1" type="ORF">CVLEPA_LOCUS12004</name>
</gene>
<reference evidence="1 2" key="1">
    <citation type="submission" date="2024-02" db="EMBL/GenBank/DDBJ databases">
        <authorList>
            <person name="Daric V."/>
            <person name="Darras S."/>
        </authorList>
    </citation>
    <scope>NUCLEOTIDE SEQUENCE [LARGE SCALE GENOMIC DNA]</scope>
</reference>
<proteinExistence type="predicted"/>